<organism evidence="3 4">
    <name type="scientific">Halomonas cupida</name>
    <dbReference type="NCBI Taxonomy" id="44933"/>
    <lineage>
        <taxon>Bacteria</taxon>
        <taxon>Pseudomonadati</taxon>
        <taxon>Pseudomonadota</taxon>
        <taxon>Gammaproteobacteria</taxon>
        <taxon>Oceanospirillales</taxon>
        <taxon>Halomonadaceae</taxon>
        <taxon>Halomonas</taxon>
    </lineage>
</organism>
<sequence length="185" mass="20352">MQSLRNHFLMAMPHLEDPNFAGTLSYLCDHDEKGTMGVIVNKPTDLTLEALFEQLEIEAVDGPNRQAPVYFGGPVHKDRGFILHHGQAEEWDSSLQVTEELALTTSMDMMQALASGEGPEKFIVCLGCAGWESGQLENELMDNAWLTVEGRPEVIFETPPEQRLTASAGLLGVDLNLMTREAGHG</sequence>
<gene>
    <name evidence="3" type="ORF">SAMN05660971_04229</name>
</gene>
<name>A0A1M7MJS2_9GAMM</name>
<evidence type="ECO:0000256" key="1">
    <source>
        <dbReference type="ARBA" id="ARBA00009600"/>
    </source>
</evidence>
<evidence type="ECO:0000256" key="2">
    <source>
        <dbReference type="HAMAP-Rule" id="MF_00758"/>
    </source>
</evidence>
<evidence type="ECO:0000313" key="3">
    <source>
        <dbReference type="EMBL" id="SHM91084.1"/>
    </source>
</evidence>
<dbReference type="SUPFAM" id="SSF143456">
    <property type="entry name" value="VC0467-like"/>
    <property type="match status" value="1"/>
</dbReference>
<dbReference type="PANTHER" id="PTHR30327:SF1">
    <property type="entry name" value="UPF0301 PROTEIN YQGE"/>
    <property type="match status" value="1"/>
</dbReference>
<dbReference type="Proteomes" id="UP000184123">
    <property type="component" value="Unassembled WGS sequence"/>
</dbReference>
<dbReference type="AlphaFoldDB" id="A0A1M7MJS2"/>
<reference evidence="3 4" key="1">
    <citation type="submission" date="2016-11" db="EMBL/GenBank/DDBJ databases">
        <authorList>
            <person name="Jaros S."/>
            <person name="Januszkiewicz K."/>
            <person name="Wedrychowicz H."/>
        </authorList>
    </citation>
    <scope>NUCLEOTIDE SEQUENCE [LARGE SCALE GENOMIC DNA]</scope>
    <source>
        <strain evidence="3 4">DSM 4740</strain>
    </source>
</reference>
<dbReference type="HAMAP" id="MF_00758">
    <property type="entry name" value="UPF0301"/>
    <property type="match status" value="1"/>
</dbReference>
<protein>
    <recommendedName>
        <fullName evidence="2">UPF0301 protein SAMN05660971_04229</fullName>
    </recommendedName>
</protein>
<dbReference type="Pfam" id="PF02622">
    <property type="entry name" value="DUF179"/>
    <property type="match status" value="1"/>
</dbReference>
<dbReference type="InterPro" id="IPR003774">
    <property type="entry name" value="AlgH-like"/>
</dbReference>
<proteinExistence type="inferred from homology"/>
<dbReference type="Gene3D" id="3.40.1740.10">
    <property type="entry name" value="VC0467-like"/>
    <property type="match status" value="1"/>
</dbReference>
<dbReference type="EMBL" id="FRCA01000018">
    <property type="protein sequence ID" value="SHM91084.1"/>
    <property type="molecule type" value="Genomic_DNA"/>
</dbReference>
<evidence type="ECO:0000313" key="4">
    <source>
        <dbReference type="Proteomes" id="UP000184123"/>
    </source>
</evidence>
<dbReference type="GO" id="GO:0005829">
    <property type="term" value="C:cytosol"/>
    <property type="evidence" value="ECO:0007669"/>
    <property type="project" value="TreeGrafter"/>
</dbReference>
<dbReference type="RefSeq" id="WP_073437203.1">
    <property type="nucleotide sequence ID" value="NZ_BJXU01000206.1"/>
</dbReference>
<comment type="similarity">
    <text evidence="1 2">Belongs to the UPF0301 (AlgH) family.</text>
</comment>
<accession>A0A1M7MJS2</accession>
<dbReference type="NCBIfam" id="NF001266">
    <property type="entry name" value="PRK00228.1-1"/>
    <property type="match status" value="1"/>
</dbReference>
<dbReference type="PANTHER" id="PTHR30327">
    <property type="entry name" value="UNCHARACTERIZED PROTEIN YQGE"/>
    <property type="match status" value="1"/>
</dbReference>
<dbReference type="OrthoDB" id="9807486at2"/>
<dbReference type="STRING" id="44933.SAMN05660971_04229"/>